<dbReference type="AlphaFoldDB" id="A0A286UCB9"/>
<dbReference type="InParanoid" id="A0A286UCB9"/>
<reference evidence="2 3" key="1">
    <citation type="journal article" date="2017" name="Mol. Ecol.">
        <title>Comparative and population genomic landscape of Phellinus noxius: A hypervariable fungus causing root rot in trees.</title>
        <authorList>
            <person name="Chung C.L."/>
            <person name="Lee T.J."/>
            <person name="Akiba M."/>
            <person name="Lee H.H."/>
            <person name="Kuo T.H."/>
            <person name="Liu D."/>
            <person name="Ke H.M."/>
            <person name="Yokoi T."/>
            <person name="Roa M.B."/>
            <person name="Lu M.J."/>
            <person name="Chang Y.Y."/>
            <person name="Ann P.J."/>
            <person name="Tsai J.N."/>
            <person name="Chen C.Y."/>
            <person name="Tzean S.S."/>
            <person name="Ota Y."/>
            <person name="Hattori T."/>
            <person name="Sahashi N."/>
            <person name="Liou R.F."/>
            <person name="Kikuchi T."/>
            <person name="Tsai I.J."/>
        </authorList>
    </citation>
    <scope>NUCLEOTIDE SEQUENCE [LARGE SCALE GENOMIC DNA]</scope>
    <source>
        <strain evidence="2 3">FFPRI411160</strain>
    </source>
</reference>
<gene>
    <name evidence="2" type="ORF">PNOK_0722800</name>
</gene>
<organism evidence="2 3">
    <name type="scientific">Pyrrhoderma noxium</name>
    <dbReference type="NCBI Taxonomy" id="2282107"/>
    <lineage>
        <taxon>Eukaryota</taxon>
        <taxon>Fungi</taxon>
        <taxon>Dikarya</taxon>
        <taxon>Basidiomycota</taxon>
        <taxon>Agaricomycotina</taxon>
        <taxon>Agaricomycetes</taxon>
        <taxon>Hymenochaetales</taxon>
        <taxon>Hymenochaetaceae</taxon>
        <taxon>Pyrrhoderma</taxon>
    </lineage>
</organism>
<feature type="compositionally biased region" description="Basic and acidic residues" evidence="1">
    <location>
        <begin position="63"/>
        <end position="82"/>
    </location>
</feature>
<evidence type="ECO:0000256" key="1">
    <source>
        <dbReference type="SAM" id="MobiDB-lite"/>
    </source>
</evidence>
<dbReference type="Proteomes" id="UP000217199">
    <property type="component" value="Unassembled WGS sequence"/>
</dbReference>
<dbReference type="EMBL" id="NBII01000007">
    <property type="protein sequence ID" value="PAV17164.1"/>
    <property type="molecule type" value="Genomic_DNA"/>
</dbReference>
<sequence length="188" mass="21071">MMPGWPKNPRMQLCRVLLQEGVYLDYLTGEFEPSLSEGIRGVVRDARAKGNKARGVKVTEGNHGNDSDKNNNKDNNDNKDLDLDAEELDPELTSKILALIGPKHIKLFPQFLIDESFPPTYIVHGELDSGVRVGESRNLVRLLERNGNGGTLKVVRGEEHSFDYASGAYEKYGEMFDEVFEFVDGVLK</sequence>
<dbReference type="InterPro" id="IPR029058">
    <property type="entry name" value="AB_hydrolase_fold"/>
</dbReference>
<dbReference type="SUPFAM" id="SSF53474">
    <property type="entry name" value="alpha/beta-Hydrolases"/>
    <property type="match status" value="1"/>
</dbReference>
<protein>
    <submittedName>
        <fullName evidence="2">Alpha beta-hydrolase</fullName>
    </submittedName>
</protein>
<evidence type="ECO:0000313" key="3">
    <source>
        <dbReference type="Proteomes" id="UP000217199"/>
    </source>
</evidence>
<dbReference type="Gene3D" id="3.40.50.1820">
    <property type="entry name" value="alpha/beta hydrolase"/>
    <property type="match status" value="1"/>
</dbReference>
<dbReference type="OrthoDB" id="19653at2759"/>
<proteinExistence type="predicted"/>
<evidence type="ECO:0000313" key="2">
    <source>
        <dbReference type="EMBL" id="PAV17164.1"/>
    </source>
</evidence>
<name>A0A286UCB9_9AGAM</name>
<keyword evidence="3" id="KW-1185">Reference proteome</keyword>
<comment type="caution">
    <text evidence="2">The sequence shown here is derived from an EMBL/GenBank/DDBJ whole genome shotgun (WGS) entry which is preliminary data.</text>
</comment>
<accession>A0A286UCB9</accession>
<feature type="region of interest" description="Disordered" evidence="1">
    <location>
        <begin position="50"/>
        <end position="82"/>
    </location>
</feature>
<dbReference type="STRING" id="2282107.A0A286UCB9"/>
<dbReference type="GO" id="GO:0016787">
    <property type="term" value="F:hydrolase activity"/>
    <property type="evidence" value="ECO:0007669"/>
    <property type="project" value="UniProtKB-KW"/>
</dbReference>